<dbReference type="Proteomes" id="UP000324800">
    <property type="component" value="Unassembled WGS sequence"/>
</dbReference>
<dbReference type="AlphaFoldDB" id="A0A5J4WJ03"/>
<evidence type="ECO:0000256" key="1">
    <source>
        <dbReference type="SAM" id="MobiDB-lite"/>
    </source>
</evidence>
<reference evidence="2 3" key="1">
    <citation type="submission" date="2019-03" db="EMBL/GenBank/DDBJ databases">
        <title>Single cell metagenomics reveals metabolic interactions within the superorganism composed of flagellate Streblomastix strix and complex community of Bacteroidetes bacteria on its surface.</title>
        <authorList>
            <person name="Treitli S.C."/>
            <person name="Kolisko M."/>
            <person name="Husnik F."/>
            <person name="Keeling P."/>
            <person name="Hampl V."/>
        </authorList>
    </citation>
    <scope>NUCLEOTIDE SEQUENCE [LARGE SCALE GENOMIC DNA]</scope>
    <source>
        <strain evidence="2">ST1C</strain>
    </source>
</reference>
<comment type="caution">
    <text evidence="2">The sequence shown here is derived from an EMBL/GenBank/DDBJ whole genome shotgun (WGS) entry which is preliminary data.</text>
</comment>
<dbReference type="EMBL" id="SNRW01001778">
    <property type="protein sequence ID" value="KAA6395064.1"/>
    <property type="molecule type" value="Genomic_DNA"/>
</dbReference>
<gene>
    <name evidence="2" type="ORF">EZS28_009410</name>
</gene>
<evidence type="ECO:0000313" key="2">
    <source>
        <dbReference type="EMBL" id="KAA6395064.1"/>
    </source>
</evidence>
<name>A0A5J4WJ03_9EUKA</name>
<proteinExistence type="predicted"/>
<sequence length="175" mass="20900">MEQQAGNIETLYIQRLLRVLFRRRLFIGVNQYTTLPFKAIEISKRSRQVKKKRIYTPQIFFTTPLTTTLTSTHTERNIAILKPISHEDPRGHRGKKLERQQLKPQQYARLMDIVERFQEIMKLIIEEEKKKPKVVLLGYDKEYQNKDDPAIFYTPKKYHPTPTHRSKDMDLSDDQ</sequence>
<protein>
    <submittedName>
        <fullName evidence="2">Uncharacterized protein</fullName>
    </submittedName>
</protein>
<organism evidence="2 3">
    <name type="scientific">Streblomastix strix</name>
    <dbReference type="NCBI Taxonomy" id="222440"/>
    <lineage>
        <taxon>Eukaryota</taxon>
        <taxon>Metamonada</taxon>
        <taxon>Preaxostyla</taxon>
        <taxon>Oxymonadida</taxon>
        <taxon>Streblomastigidae</taxon>
        <taxon>Streblomastix</taxon>
    </lineage>
</organism>
<accession>A0A5J4WJ03</accession>
<feature type="region of interest" description="Disordered" evidence="1">
    <location>
        <begin position="150"/>
        <end position="175"/>
    </location>
</feature>
<evidence type="ECO:0000313" key="3">
    <source>
        <dbReference type="Proteomes" id="UP000324800"/>
    </source>
</evidence>
<feature type="compositionally biased region" description="Basic and acidic residues" evidence="1">
    <location>
        <begin position="165"/>
        <end position="175"/>
    </location>
</feature>